<evidence type="ECO:0000313" key="4">
    <source>
        <dbReference type="Proteomes" id="UP000306145"/>
    </source>
</evidence>
<reference evidence="3 4" key="1">
    <citation type="submission" date="2019-06" db="EMBL/GenBank/DDBJ databases">
        <title>Micromonospora ordensis sp. nov., isolated from deep marine sediment.</title>
        <authorList>
            <person name="Veyisoglu A."/>
            <person name="Carro L."/>
            <person name="Klenk H.-P."/>
            <person name="Sahin N."/>
        </authorList>
    </citation>
    <scope>NUCLEOTIDE SEQUENCE [LARGE SCALE GENOMIC DNA]</scope>
    <source>
        <strain evidence="3 4">S2509</strain>
    </source>
</reference>
<dbReference type="OrthoDB" id="3748385at2"/>
<evidence type="ECO:0000259" key="2">
    <source>
        <dbReference type="Pfam" id="PF13581"/>
    </source>
</evidence>
<evidence type="ECO:0000313" key="3">
    <source>
        <dbReference type="EMBL" id="TNH27915.1"/>
    </source>
</evidence>
<dbReference type="CDD" id="cd16936">
    <property type="entry name" value="HATPase_RsbW-like"/>
    <property type="match status" value="1"/>
</dbReference>
<dbReference type="GO" id="GO:0004674">
    <property type="term" value="F:protein serine/threonine kinase activity"/>
    <property type="evidence" value="ECO:0007669"/>
    <property type="project" value="UniProtKB-KW"/>
</dbReference>
<dbReference type="PANTHER" id="PTHR35526">
    <property type="entry name" value="ANTI-SIGMA-F FACTOR RSBW-RELATED"/>
    <property type="match status" value="1"/>
</dbReference>
<comment type="caution">
    <text evidence="3">The sequence shown here is derived from an EMBL/GenBank/DDBJ whole genome shotgun (WGS) entry which is preliminary data.</text>
</comment>
<dbReference type="RefSeq" id="WP_139585322.1">
    <property type="nucleotide sequence ID" value="NZ_VDFY01000163.1"/>
</dbReference>
<protein>
    <submittedName>
        <fullName evidence="3">ATP-binding protein</fullName>
    </submittedName>
</protein>
<dbReference type="Pfam" id="PF13581">
    <property type="entry name" value="HATPase_c_2"/>
    <property type="match status" value="1"/>
</dbReference>
<dbReference type="InterPro" id="IPR050267">
    <property type="entry name" value="Anti-sigma-factor_SerPK"/>
</dbReference>
<name>A0A5C4QLH1_9ACTN</name>
<keyword evidence="4" id="KW-1185">Reference proteome</keyword>
<dbReference type="PANTHER" id="PTHR35526:SF3">
    <property type="entry name" value="ANTI-SIGMA-F FACTOR RSBW"/>
    <property type="match status" value="1"/>
</dbReference>
<dbReference type="Proteomes" id="UP000306145">
    <property type="component" value="Unassembled WGS sequence"/>
</dbReference>
<keyword evidence="3" id="KW-0547">Nucleotide-binding</keyword>
<dbReference type="InterPro" id="IPR003594">
    <property type="entry name" value="HATPase_dom"/>
</dbReference>
<keyword evidence="1" id="KW-0418">Kinase</keyword>
<feature type="domain" description="Histidine kinase/HSP90-like ATPase" evidence="2">
    <location>
        <begin position="28"/>
        <end position="136"/>
    </location>
</feature>
<evidence type="ECO:0000256" key="1">
    <source>
        <dbReference type="ARBA" id="ARBA00022527"/>
    </source>
</evidence>
<dbReference type="InterPro" id="IPR036890">
    <property type="entry name" value="HATPase_C_sf"/>
</dbReference>
<organism evidence="3 4">
    <name type="scientific">Micromonospora orduensis</name>
    <dbReference type="NCBI Taxonomy" id="1420891"/>
    <lineage>
        <taxon>Bacteria</taxon>
        <taxon>Bacillati</taxon>
        <taxon>Actinomycetota</taxon>
        <taxon>Actinomycetes</taxon>
        <taxon>Micromonosporales</taxon>
        <taxon>Micromonosporaceae</taxon>
        <taxon>Micromonospora</taxon>
    </lineage>
</organism>
<dbReference type="AlphaFoldDB" id="A0A5C4QLH1"/>
<accession>A0A5C4QLH1</accession>
<dbReference type="GO" id="GO:0005524">
    <property type="term" value="F:ATP binding"/>
    <property type="evidence" value="ECO:0007669"/>
    <property type="project" value="UniProtKB-KW"/>
</dbReference>
<keyword evidence="3" id="KW-0067">ATP-binding</keyword>
<dbReference type="Gene3D" id="3.30.565.10">
    <property type="entry name" value="Histidine kinase-like ATPase, C-terminal domain"/>
    <property type="match status" value="1"/>
</dbReference>
<keyword evidence="1" id="KW-0723">Serine/threonine-protein kinase</keyword>
<dbReference type="EMBL" id="VDFY01000163">
    <property type="protein sequence ID" value="TNH27915.1"/>
    <property type="molecule type" value="Genomic_DNA"/>
</dbReference>
<dbReference type="SUPFAM" id="SSF55874">
    <property type="entry name" value="ATPase domain of HSP90 chaperone/DNA topoisomerase II/histidine kinase"/>
    <property type="match status" value="1"/>
</dbReference>
<keyword evidence="1" id="KW-0808">Transferase</keyword>
<sequence length="139" mass="14767">MPADRREIVTEQATSAPVADTMAYQVATDLRALRAFVCAGASARGLAAHRMELLALAVSELATNTLQHTTGGGRVRLWTEAGHLVCDVIDQGPTRTLGRAMPAAEAVRGRGLAIVEQVCDEVAMFSAPEGTVVRIRLEL</sequence>
<proteinExistence type="predicted"/>
<gene>
    <name evidence="3" type="ORF">FHG89_16755</name>
</gene>